<dbReference type="GO" id="GO:0016020">
    <property type="term" value="C:membrane"/>
    <property type="evidence" value="ECO:0007669"/>
    <property type="project" value="UniProtKB-SubCell"/>
</dbReference>
<dbReference type="InterPro" id="IPR001190">
    <property type="entry name" value="SRCR"/>
</dbReference>
<feature type="disulfide bond" evidence="11">
    <location>
        <begin position="525"/>
        <end position="535"/>
    </location>
</feature>
<evidence type="ECO:0000256" key="3">
    <source>
        <dbReference type="ARBA" id="ARBA00022525"/>
    </source>
</evidence>
<dbReference type="Pfam" id="PF00530">
    <property type="entry name" value="SRCR"/>
    <property type="match status" value="11"/>
</dbReference>
<feature type="disulfide bond" evidence="11">
    <location>
        <begin position="968"/>
        <end position="978"/>
    </location>
</feature>
<dbReference type="HOGENOM" id="CLU_002555_0_0_1"/>
<evidence type="ECO:0000256" key="6">
    <source>
        <dbReference type="ARBA" id="ARBA00022737"/>
    </source>
</evidence>
<dbReference type="EMBL" id="AFYH01222303">
    <property type="status" value="NOT_ANNOTATED_CDS"/>
    <property type="molecule type" value="Genomic_DNA"/>
</dbReference>
<comment type="caution">
    <text evidence="11">Lacks conserved residue(s) required for the propagation of feature annotation.</text>
</comment>
<keyword evidence="5" id="KW-0732">Signal</keyword>
<feature type="disulfide bond" evidence="11">
    <location>
        <begin position="1192"/>
        <end position="1202"/>
    </location>
</feature>
<feature type="domain" description="SRCR" evidence="12">
    <location>
        <begin position="2"/>
        <end position="105"/>
    </location>
</feature>
<feature type="domain" description="SRCR" evidence="12">
    <location>
        <begin position="561"/>
        <end position="661"/>
    </location>
</feature>
<proteinExistence type="predicted"/>
<feature type="disulfide bond" evidence="11">
    <location>
        <begin position="148"/>
        <end position="209"/>
    </location>
</feature>
<feature type="disulfide bond" evidence="11">
    <location>
        <begin position="424"/>
        <end position="434"/>
    </location>
</feature>
<evidence type="ECO:0000256" key="8">
    <source>
        <dbReference type="ARBA" id="ARBA00023136"/>
    </source>
</evidence>
<feature type="disulfide bond" evidence="11">
    <location>
        <begin position="734"/>
        <end position="744"/>
    </location>
</feature>
<dbReference type="FunFam" id="3.10.250.10:FF:000002">
    <property type="entry name" value="Scavenger receptor cysteine-rich type 1 protein M130"/>
    <property type="match status" value="6"/>
</dbReference>
<feature type="domain" description="SRCR" evidence="12">
    <location>
        <begin position="459"/>
        <end position="556"/>
    </location>
</feature>
<dbReference type="EMBL" id="AFYH01222298">
    <property type="status" value="NOT_ANNOTATED_CDS"/>
    <property type="molecule type" value="Genomic_DNA"/>
</dbReference>
<feature type="domain" description="SRCR" evidence="12">
    <location>
        <begin position="355"/>
        <end position="454"/>
    </location>
</feature>
<dbReference type="SUPFAM" id="SSF56487">
    <property type="entry name" value="SRCR-like"/>
    <property type="match status" value="11"/>
</dbReference>
<dbReference type="PROSITE" id="PS00420">
    <property type="entry name" value="SRCR_1"/>
    <property type="match status" value="3"/>
</dbReference>
<feature type="domain" description="SRCR" evidence="12">
    <location>
        <begin position="110"/>
        <end position="210"/>
    </location>
</feature>
<dbReference type="FunFam" id="3.10.250.10:FF:000016">
    <property type="entry name" value="Scavenger receptor cysteine-rich protein type 12"/>
    <property type="match status" value="1"/>
</dbReference>
<feature type="disulfide bond" evidence="11">
    <location>
        <begin position="71"/>
        <end position="81"/>
    </location>
</feature>
<evidence type="ECO:0000256" key="7">
    <source>
        <dbReference type="ARBA" id="ARBA00022989"/>
    </source>
</evidence>
<feature type="disulfide bond" evidence="11">
    <location>
        <begin position="811"/>
        <end position="872"/>
    </location>
</feature>
<feature type="disulfide bond" evidence="11">
    <location>
        <begin position="243"/>
        <end position="307"/>
    </location>
</feature>
<dbReference type="Ensembl" id="ENSLACT00000007188.1">
    <property type="protein sequence ID" value="ENSLACP00000007129.1"/>
    <property type="gene ID" value="ENSLACG00000006324.1"/>
</dbReference>
<feature type="domain" description="SRCR" evidence="12">
    <location>
        <begin position="899"/>
        <end position="999"/>
    </location>
</feature>
<feature type="disulfide bond" evidence="11">
    <location>
        <begin position="586"/>
        <end position="650"/>
    </location>
</feature>
<dbReference type="eggNOG" id="ENOG502QQ5W">
    <property type="taxonomic scope" value="Eukaryota"/>
</dbReference>
<keyword evidence="8" id="KW-0472">Membrane</keyword>
<dbReference type="PRINTS" id="PR00258">
    <property type="entry name" value="SPERACTRCPTR"/>
</dbReference>
<feature type="disulfide bond" evidence="11">
    <location>
        <begin position="599"/>
        <end position="660"/>
    </location>
</feature>
<protein>
    <recommendedName>
        <fullName evidence="12">SRCR domain-containing protein</fullName>
    </recommendedName>
</protein>
<dbReference type="EMBL" id="AFYH01222300">
    <property type="status" value="NOT_ANNOTATED_CDS"/>
    <property type="molecule type" value="Genomic_DNA"/>
</dbReference>
<evidence type="ECO:0000256" key="2">
    <source>
        <dbReference type="ARBA" id="ARBA00004613"/>
    </source>
</evidence>
<dbReference type="Proteomes" id="UP000008672">
    <property type="component" value="Unassembled WGS sequence"/>
</dbReference>
<feature type="domain" description="SRCR" evidence="12">
    <location>
        <begin position="218"/>
        <end position="318"/>
    </location>
</feature>
<comment type="subcellular location">
    <subcellularLocation>
        <location evidence="1">Membrane</location>
        <topology evidence="1">Single-pass membrane protein</topology>
    </subcellularLocation>
    <subcellularLocation>
        <location evidence="2">Secreted</location>
    </subcellularLocation>
</comment>
<feature type="disulfide bond" evidence="11">
    <location>
        <begin position="1073"/>
        <end position="1083"/>
    </location>
</feature>
<dbReference type="Gene3D" id="3.10.250.10">
    <property type="entry name" value="SRCR-like domain"/>
    <property type="match status" value="11"/>
</dbReference>
<dbReference type="EMBL" id="AFYH01222299">
    <property type="status" value="NOT_ANNOTATED_CDS"/>
    <property type="molecule type" value="Genomic_DNA"/>
</dbReference>
<evidence type="ECO:0000256" key="5">
    <source>
        <dbReference type="ARBA" id="ARBA00022729"/>
    </source>
</evidence>
<keyword evidence="10" id="KW-0325">Glycoprotein</keyword>
<evidence type="ECO:0000313" key="14">
    <source>
        <dbReference type="Proteomes" id="UP000008672"/>
    </source>
</evidence>
<accession>H3ABV8</accession>
<feature type="disulfide bond" evidence="11">
    <location>
        <begin position="1148"/>
        <end position="1212"/>
    </location>
</feature>
<dbReference type="EMBL" id="AFYH01222307">
    <property type="status" value="NOT_ANNOTATED_CDS"/>
    <property type="molecule type" value="Genomic_DNA"/>
</dbReference>
<keyword evidence="6" id="KW-0677">Repeat</keyword>
<feature type="disulfide bond" evidence="11">
    <location>
        <begin position="287"/>
        <end position="297"/>
    </location>
</feature>
<dbReference type="GeneTree" id="ENSGT00950000183145"/>
<dbReference type="InParanoid" id="H3ABV8"/>
<feature type="disulfide bond" evidence="11">
    <location>
        <begin position="842"/>
        <end position="852"/>
    </location>
</feature>
<evidence type="ECO:0000259" key="12">
    <source>
        <dbReference type="PROSITE" id="PS50287"/>
    </source>
</evidence>
<dbReference type="FunFam" id="3.10.250.10:FF:000006">
    <property type="entry name" value="neurotrypsin isoform X2"/>
    <property type="match status" value="2"/>
</dbReference>
<feature type="disulfide bond" evidence="11">
    <location>
        <begin position="1029"/>
        <end position="1093"/>
    </location>
</feature>
<keyword evidence="4" id="KW-0812">Transmembrane</keyword>
<sequence>DVRLVDGGDPCAGRVEYYREGEWGTVCHDSWELKPADLVCKQLNCGRAVSAPTNAYFGQGSDRIWANGVVCTKDHSYLKDCFAWWFIGNKNATCSHKSDAGVVCSDHGKVRLVDGESRCSGRVEVYYRGEWGTLCDAGWGISAANVVCRQLGCGHAVWAPGEAHFGNGTGPIWLDNIRCSGTESYLWQCGVNSLGQHNCTHEQDVGVICSEEREPIKLRLVNGDNPCSGTLQVFYKGQWGTICHNSWDTNEAEVVCRQLDCGSAVSAPLRAHFGLGTGPVWVDVIDCKGDEASLLQCQSRPWGHGRCDHSRDAGVVCSDGSENAILSEIYLRSASPFQTVFSMWDIVFSAVEFQLKLINGESLCSGRLEVYHNGSWGRVFDDFWDLSDGQVACRQLECGNVIAVYTGSRYGKGKGPVWLNRVECQGDEDVLWNCNSSKLNQPQNLRKDAALICSEHRSLRLVSTEGPCTGKIEVFSDGSWGSVCHDSQNMTTANVVCRQLGCGEAMEAEYLPQKSGSVWLDEAKCLGNESSLWECSSERRRERDCASGGVAGVFCSEHKKLRLVSEEYICAGRVEIFYNGSWGTVCSDSFRKTSGDVVCRQMNCGDLKELIPDAQFGEGSGPILLDEVVCQGHESFLWACPSAPWGKHNCAHRDDVGVICKDGDVRLVDGGDSCAGRLEYYDDGEWGTICHDSWELKPADLVCKQLNCGRAVSAPTNAYFGQGSGRIWANGVVCTKDHSYLKDCFAWWFIGKENATCGHEIDAGVICSDHGKVRLVDGESRCSGRVEVYYRGEWGTLCDDGWGISAANVVCRQLGCGHAVWAPGEAHFGNGTGPIWLDNIHCSGTESYLWQCGANSLGEHDCKHDQDVGVTCSEKEKLRLSFTKDFLSITTEEREPIKLRLVNGDNPCSGTLQVFYKGQWGTICGDGWDTNNAEVVCRQLDCGSAVSAPLTAHFGSGTGPVWVDVIDCKGDEASLLQCQSKPWGHGRCDHSKDAGVVCSEKMPLRLVDGDKPCSGRVEILHNGRWGSVCDGLWDLQDADVVCKELGCGIAISAPGRAHFGEGSGEIWKDDVECDGSESRLVECPSRPWGQHNCTHRDDAGVVCSGKGEKHLSTEGPCTEHKKLRLVSEEYICAGRVEVFYNRSWGTVCSDSFRKTSGDVVCRQMNCGDLKELKPDAQFEEGLGPIWLDDVVCQGHESFLWACPSAPWGKHNCAHKDDVGVICKG</sequence>
<dbReference type="EMBL" id="AFYH01222301">
    <property type="status" value="NOT_ANNOTATED_CDS"/>
    <property type="molecule type" value="Genomic_DNA"/>
</dbReference>
<keyword evidence="7" id="KW-1133">Transmembrane helix</keyword>
<evidence type="ECO:0000256" key="11">
    <source>
        <dbReference type="PROSITE-ProRule" id="PRU00196"/>
    </source>
</evidence>
<dbReference type="PROSITE" id="PS50287">
    <property type="entry name" value="SRCR_2"/>
    <property type="match status" value="11"/>
</dbReference>
<organism evidence="13 14">
    <name type="scientific">Latimeria chalumnae</name>
    <name type="common">Coelacanth</name>
    <dbReference type="NCBI Taxonomy" id="7897"/>
    <lineage>
        <taxon>Eukaryota</taxon>
        <taxon>Metazoa</taxon>
        <taxon>Chordata</taxon>
        <taxon>Craniata</taxon>
        <taxon>Vertebrata</taxon>
        <taxon>Euteleostomi</taxon>
        <taxon>Coelacanthiformes</taxon>
        <taxon>Coelacanthidae</taxon>
        <taxon>Latimeria</taxon>
    </lineage>
</organism>
<feature type="disulfide bond" evidence="11">
    <location>
        <begin position="798"/>
        <end position="862"/>
    </location>
</feature>
<feature type="disulfide bond" evidence="11">
    <location>
        <begin position="924"/>
        <end position="988"/>
    </location>
</feature>
<dbReference type="SMART" id="SM00202">
    <property type="entry name" value="SR"/>
    <property type="match status" value="11"/>
</dbReference>
<feature type="domain" description="SRCR" evidence="12">
    <location>
        <begin position="1004"/>
        <end position="1104"/>
    </location>
</feature>
<evidence type="ECO:0000256" key="1">
    <source>
        <dbReference type="ARBA" id="ARBA00004167"/>
    </source>
</evidence>
<dbReference type="OMA" id="VNSDDRC"/>
<dbReference type="AlphaFoldDB" id="H3ABV8"/>
<feature type="disulfide bond" evidence="11">
    <location>
        <begin position="1161"/>
        <end position="1222"/>
    </location>
</feature>
<keyword evidence="14" id="KW-1185">Reference proteome</keyword>
<evidence type="ECO:0000256" key="10">
    <source>
        <dbReference type="ARBA" id="ARBA00023180"/>
    </source>
</evidence>
<feature type="disulfide bond" evidence="11">
    <location>
        <begin position="1042"/>
        <end position="1103"/>
    </location>
</feature>
<feature type="disulfide bond" evidence="11">
    <location>
        <begin position="630"/>
        <end position="640"/>
    </location>
</feature>
<feature type="disulfide bond" evidence="11">
    <location>
        <begin position="179"/>
        <end position="189"/>
    </location>
</feature>
<dbReference type="InterPro" id="IPR036772">
    <property type="entry name" value="SRCR-like_dom_sf"/>
</dbReference>
<reference evidence="14" key="1">
    <citation type="submission" date="2011-08" db="EMBL/GenBank/DDBJ databases">
        <title>The draft genome of Latimeria chalumnae.</title>
        <authorList>
            <person name="Di Palma F."/>
            <person name="Alfoldi J."/>
            <person name="Johnson J."/>
            <person name="Berlin A."/>
            <person name="Gnerre S."/>
            <person name="Jaffe D."/>
            <person name="MacCallum I."/>
            <person name="Young S."/>
            <person name="Walker B.J."/>
            <person name="Lander E."/>
            <person name="Lindblad-Toh K."/>
        </authorList>
    </citation>
    <scope>NUCLEOTIDE SEQUENCE [LARGE SCALE GENOMIC DNA]</scope>
    <source>
        <strain evidence="14">Wild caught</strain>
    </source>
</reference>
<reference evidence="13" key="2">
    <citation type="submission" date="2025-08" db="UniProtKB">
        <authorList>
            <consortium name="Ensembl"/>
        </authorList>
    </citation>
    <scope>IDENTIFICATION</scope>
</reference>
<keyword evidence="3" id="KW-0964">Secreted</keyword>
<name>H3ABV8_LATCH</name>
<feature type="disulfide bond" evidence="11">
    <location>
        <begin position="256"/>
        <end position="317"/>
    </location>
</feature>
<keyword evidence="9 11" id="KW-1015">Disulfide bond</keyword>
<feature type="disulfide bond" evidence="11">
    <location>
        <begin position="937"/>
        <end position="998"/>
    </location>
</feature>
<evidence type="ECO:0000313" key="13">
    <source>
        <dbReference type="Ensembl" id="ENSLACP00000007129.1"/>
    </source>
</evidence>
<feature type="domain" description="SRCR" evidence="12">
    <location>
        <begin position="665"/>
        <end position="768"/>
    </location>
</feature>
<dbReference type="EMBL" id="AFYH01222305">
    <property type="status" value="NOT_ANNOTATED_CDS"/>
    <property type="molecule type" value="Genomic_DNA"/>
</dbReference>
<evidence type="ECO:0000256" key="4">
    <source>
        <dbReference type="ARBA" id="ARBA00022692"/>
    </source>
</evidence>
<feature type="domain" description="SRCR" evidence="12">
    <location>
        <begin position="773"/>
        <end position="873"/>
    </location>
</feature>
<dbReference type="EMBL" id="AFYH01222304">
    <property type="status" value="NOT_ANNOTATED_CDS"/>
    <property type="molecule type" value="Genomic_DNA"/>
</dbReference>
<dbReference type="FunFam" id="3.10.250.10:FF:000009">
    <property type="entry name" value="WC1"/>
    <property type="match status" value="2"/>
</dbReference>
<feature type="disulfide bond" evidence="11">
    <location>
        <begin position="135"/>
        <end position="199"/>
    </location>
</feature>
<dbReference type="PANTHER" id="PTHR19331:SF22">
    <property type="entry name" value="DELETED IN MALIGNANT BRAIN TUMORS 1 PROTEIN"/>
    <property type="match status" value="1"/>
</dbReference>
<dbReference type="EMBL" id="AFYH01222306">
    <property type="status" value="NOT_ANNOTATED_CDS"/>
    <property type="molecule type" value="Genomic_DNA"/>
</dbReference>
<dbReference type="PANTHER" id="PTHR19331">
    <property type="entry name" value="SCAVENGER RECEPTOR DOMAIN-CONTAINING"/>
    <property type="match status" value="1"/>
</dbReference>
<evidence type="ECO:0000256" key="9">
    <source>
        <dbReference type="ARBA" id="ARBA00023157"/>
    </source>
</evidence>
<feature type="domain" description="SRCR" evidence="12">
    <location>
        <begin position="1123"/>
        <end position="1223"/>
    </location>
</feature>
<reference evidence="13" key="3">
    <citation type="submission" date="2025-09" db="UniProtKB">
        <authorList>
            <consortium name="Ensembl"/>
        </authorList>
    </citation>
    <scope>IDENTIFICATION</scope>
</reference>
<dbReference type="EMBL" id="AFYH01222302">
    <property type="status" value="NOT_ANNOTATED_CDS"/>
    <property type="molecule type" value="Genomic_DNA"/>
</dbReference>